<name>A0A0L0F1F8_9EUKA</name>
<dbReference type="Proteomes" id="UP000054560">
    <property type="component" value="Unassembled WGS sequence"/>
</dbReference>
<dbReference type="GeneID" id="25917536"/>
<accession>A0A0L0F1F8</accession>
<dbReference type="EMBL" id="KQ251156">
    <property type="protein sequence ID" value="KNC70444.1"/>
    <property type="molecule type" value="Genomic_DNA"/>
</dbReference>
<feature type="non-terminal residue" evidence="1">
    <location>
        <position position="62"/>
    </location>
</feature>
<keyword evidence="2" id="KW-1185">Reference proteome</keyword>
<organism evidence="1 2">
    <name type="scientific">Sphaeroforma arctica JP610</name>
    <dbReference type="NCBI Taxonomy" id="667725"/>
    <lineage>
        <taxon>Eukaryota</taxon>
        <taxon>Ichthyosporea</taxon>
        <taxon>Ichthyophonida</taxon>
        <taxon>Sphaeroforma</taxon>
    </lineage>
</organism>
<gene>
    <name evidence="1" type="ORF">SARC_17032</name>
</gene>
<evidence type="ECO:0000313" key="1">
    <source>
        <dbReference type="EMBL" id="KNC70444.1"/>
    </source>
</evidence>
<protein>
    <submittedName>
        <fullName evidence="1">Uncharacterized protein</fullName>
    </submittedName>
</protein>
<dbReference type="RefSeq" id="XP_014144346.1">
    <property type="nucleotide sequence ID" value="XM_014288871.1"/>
</dbReference>
<proteinExistence type="predicted"/>
<reference evidence="1 2" key="1">
    <citation type="submission" date="2011-02" db="EMBL/GenBank/DDBJ databases">
        <title>The Genome Sequence of Sphaeroforma arctica JP610.</title>
        <authorList>
            <consortium name="The Broad Institute Genome Sequencing Platform"/>
            <person name="Russ C."/>
            <person name="Cuomo C."/>
            <person name="Young S.K."/>
            <person name="Zeng Q."/>
            <person name="Gargeya S."/>
            <person name="Alvarado L."/>
            <person name="Berlin A."/>
            <person name="Chapman S.B."/>
            <person name="Chen Z."/>
            <person name="Freedman E."/>
            <person name="Gellesch M."/>
            <person name="Goldberg J."/>
            <person name="Griggs A."/>
            <person name="Gujja S."/>
            <person name="Heilman E."/>
            <person name="Heiman D."/>
            <person name="Howarth C."/>
            <person name="Mehta T."/>
            <person name="Neiman D."/>
            <person name="Pearson M."/>
            <person name="Roberts A."/>
            <person name="Saif S."/>
            <person name="Shea T."/>
            <person name="Shenoy N."/>
            <person name="Sisk P."/>
            <person name="Stolte C."/>
            <person name="Sykes S."/>
            <person name="White J."/>
            <person name="Yandava C."/>
            <person name="Burger G."/>
            <person name="Gray M.W."/>
            <person name="Holland P.W.H."/>
            <person name="King N."/>
            <person name="Lang F.B.F."/>
            <person name="Roger A.J."/>
            <person name="Ruiz-Trillo I."/>
            <person name="Haas B."/>
            <person name="Nusbaum C."/>
            <person name="Birren B."/>
        </authorList>
    </citation>
    <scope>NUCLEOTIDE SEQUENCE [LARGE SCALE GENOMIC DNA]</scope>
    <source>
        <strain evidence="1 2">JP610</strain>
    </source>
</reference>
<dbReference type="AlphaFoldDB" id="A0A0L0F1F8"/>
<sequence length="62" mass="6949">MLVFSLPPIADDLLTQRRKTFASDWSNLTHAIFSQSGLESVSYRNVLKHSIGKVDGDQIDTQ</sequence>
<evidence type="ECO:0000313" key="2">
    <source>
        <dbReference type="Proteomes" id="UP000054560"/>
    </source>
</evidence>